<dbReference type="InterPro" id="IPR013783">
    <property type="entry name" value="Ig-like_fold"/>
</dbReference>
<evidence type="ECO:0000256" key="3">
    <source>
        <dbReference type="ARBA" id="ARBA00022729"/>
    </source>
</evidence>
<sequence>MASPGVFVCLSMVLFGGLLVVGKPLTHDLSHAVRALEDHVISLNRNVTSGLRKHSGKRHPLLFDWTTSCGECDPELCEDVPLNCPSGLIRDACDCCYVCGNLEDTACDTPGQVFRFGECGKGLVCKPVSPEQRGLGESDAYCACADNTAICGSDGRTYSNPCRFRRASGRKRELRNLHKGPCLAAPLVEIPPMNQTAEAGTTAVFSCSVSGFPLAWFEWRLNGETVFQPGLSDDVVVQIRTGPLKYQVTTWLEIGKVRSTQSGVYQCIAENEFGVANASARLEVIPGDHDIANYYIYRGNQYDFSESYHKNRKPNRKAYDSSYLRSHTVYGGSSAFLQVKASPTHQMSSQPDFDVTDHNDVSGDVSPEVNDLFVRTLHTMARPKTFKDVFFDDDDLSEGSGIN</sequence>
<protein>
    <submittedName>
        <fullName evidence="10">Insulin-like growth factor-binding protein-related protein 1</fullName>
    </submittedName>
</protein>
<dbReference type="EMBL" id="LR786122">
    <property type="protein sequence ID" value="CAB3257972.1"/>
    <property type="molecule type" value="mRNA"/>
</dbReference>
<keyword evidence="2" id="KW-0964">Secreted</keyword>
<evidence type="ECO:0000256" key="1">
    <source>
        <dbReference type="ARBA" id="ARBA00004613"/>
    </source>
</evidence>
<dbReference type="AlphaFoldDB" id="A0A6F9DEV4"/>
<keyword evidence="3 6" id="KW-0732">Signal</keyword>
<organism evidence="10">
    <name type="scientific">Phallusia mammillata</name>
    <dbReference type="NCBI Taxonomy" id="59560"/>
    <lineage>
        <taxon>Eukaryota</taxon>
        <taxon>Metazoa</taxon>
        <taxon>Chordata</taxon>
        <taxon>Tunicata</taxon>
        <taxon>Ascidiacea</taxon>
        <taxon>Phlebobranchia</taxon>
        <taxon>Ascidiidae</taxon>
        <taxon>Phallusia</taxon>
    </lineage>
</organism>
<dbReference type="InterPro" id="IPR009030">
    <property type="entry name" value="Growth_fac_rcpt_cys_sf"/>
</dbReference>
<dbReference type="SUPFAM" id="SSF48726">
    <property type="entry name" value="Immunoglobulin"/>
    <property type="match status" value="1"/>
</dbReference>
<feature type="domain" description="Kazal-like" evidence="9">
    <location>
        <begin position="150"/>
        <end position="184"/>
    </location>
</feature>
<keyword evidence="5" id="KW-0393">Immunoglobulin domain</keyword>
<name>A0A6F9DEV4_9ASCI</name>
<dbReference type="GO" id="GO:0005520">
    <property type="term" value="F:insulin-like growth factor binding"/>
    <property type="evidence" value="ECO:0007669"/>
    <property type="project" value="InterPro"/>
</dbReference>
<evidence type="ECO:0000256" key="4">
    <source>
        <dbReference type="ARBA" id="ARBA00023157"/>
    </source>
</evidence>
<dbReference type="SMART" id="SM00280">
    <property type="entry name" value="KAZAL"/>
    <property type="match status" value="1"/>
</dbReference>
<keyword evidence="4" id="KW-1015">Disulfide bond</keyword>
<dbReference type="InterPro" id="IPR007110">
    <property type="entry name" value="Ig-like_dom"/>
</dbReference>
<dbReference type="InterPro" id="IPR003599">
    <property type="entry name" value="Ig_sub"/>
</dbReference>
<evidence type="ECO:0000256" key="2">
    <source>
        <dbReference type="ARBA" id="ARBA00022525"/>
    </source>
</evidence>
<dbReference type="PANTHER" id="PTHR14186">
    <property type="entry name" value="INSULIN-LIKE GROWTH FACTOR BINDING PROTEIN-RELATED"/>
    <property type="match status" value="1"/>
</dbReference>
<dbReference type="Pfam" id="PF07648">
    <property type="entry name" value="Kazal_2"/>
    <property type="match status" value="1"/>
</dbReference>
<dbReference type="InterPro" id="IPR036179">
    <property type="entry name" value="Ig-like_dom_sf"/>
</dbReference>
<dbReference type="GO" id="GO:0005615">
    <property type="term" value="C:extracellular space"/>
    <property type="evidence" value="ECO:0007669"/>
    <property type="project" value="TreeGrafter"/>
</dbReference>
<feature type="domain" description="Ig-like" evidence="7">
    <location>
        <begin position="186"/>
        <end position="283"/>
    </location>
</feature>
<dbReference type="InterPro" id="IPR000867">
    <property type="entry name" value="IGFBP-like"/>
</dbReference>
<dbReference type="SMART" id="SM00409">
    <property type="entry name" value="IG"/>
    <property type="match status" value="1"/>
</dbReference>
<evidence type="ECO:0000259" key="7">
    <source>
        <dbReference type="PROSITE" id="PS50835"/>
    </source>
</evidence>
<dbReference type="Pfam" id="PF07679">
    <property type="entry name" value="I-set"/>
    <property type="match status" value="1"/>
</dbReference>
<evidence type="ECO:0000256" key="5">
    <source>
        <dbReference type="ARBA" id="ARBA00023319"/>
    </source>
</evidence>
<comment type="subcellular location">
    <subcellularLocation>
        <location evidence="1">Secreted</location>
    </subcellularLocation>
</comment>
<dbReference type="GO" id="GO:0001558">
    <property type="term" value="P:regulation of cell growth"/>
    <property type="evidence" value="ECO:0007669"/>
    <property type="project" value="InterPro"/>
</dbReference>
<evidence type="ECO:0000313" key="10">
    <source>
        <dbReference type="EMBL" id="CAB3257972.1"/>
    </source>
</evidence>
<dbReference type="PROSITE" id="PS50835">
    <property type="entry name" value="IG_LIKE"/>
    <property type="match status" value="1"/>
</dbReference>
<reference evidence="10" key="1">
    <citation type="submission" date="2020-04" db="EMBL/GenBank/DDBJ databases">
        <authorList>
            <person name="Neveu A P."/>
        </authorList>
    </citation>
    <scope>NUCLEOTIDE SEQUENCE</scope>
    <source>
        <tissue evidence="10">Whole embryo</tissue>
    </source>
</reference>
<dbReference type="InterPro" id="IPR002350">
    <property type="entry name" value="Kazal_dom"/>
</dbReference>
<feature type="domain" description="IGFBP N-terminal" evidence="8">
    <location>
        <begin position="65"/>
        <end position="145"/>
    </location>
</feature>
<dbReference type="PROSITE" id="PS51323">
    <property type="entry name" value="IGFBP_N_2"/>
    <property type="match status" value="1"/>
</dbReference>
<evidence type="ECO:0000259" key="8">
    <source>
        <dbReference type="PROSITE" id="PS51323"/>
    </source>
</evidence>
<feature type="signal peptide" evidence="6">
    <location>
        <begin position="1"/>
        <end position="22"/>
    </location>
</feature>
<evidence type="ECO:0000259" key="9">
    <source>
        <dbReference type="PROSITE" id="PS51465"/>
    </source>
</evidence>
<dbReference type="CDD" id="cd00104">
    <property type="entry name" value="KAZAL_FS"/>
    <property type="match status" value="1"/>
</dbReference>
<accession>A0A6F9DEV4</accession>
<dbReference type="Gene3D" id="3.30.60.30">
    <property type="match status" value="1"/>
</dbReference>
<proteinExistence type="evidence at transcript level"/>
<gene>
    <name evidence="10" type="primary">Kazald1</name>
</gene>
<dbReference type="SUPFAM" id="SSF100895">
    <property type="entry name" value="Kazal-type serine protease inhibitors"/>
    <property type="match status" value="1"/>
</dbReference>
<dbReference type="SUPFAM" id="SSF57184">
    <property type="entry name" value="Growth factor receptor domain"/>
    <property type="match status" value="1"/>
</dbReference>
<dbReference type="PANTHER" id="PTHR14186:SF26">
    <property type="entry name" value="KAZAL TYPE SERINE PEPTIDASE INHIBITOR DOMAIN 1"/>
    <property type="match status" value="1"/>
</dbReference>
<dbReference type="Pfam" id="PF00219">
    <property type="entry name" value="IGFBP"/>
    <property type="match status" value="1"/>
</dbReference>
<feature type="chain" id="PRO_5026120247" evidence="6">
    <location>
        <begin position="23"/>
        <end position="403"/>
    </location>
</feature>
<dbReference type="PROSITE" id="PS51465">
    <property type="entry name" value="KAZAL_2"/>
    <property type="match status" value="1"/>
</dbReference>
<dbReference type="InterPro" id="IPR036058">
    <property type="entry name" value="Kazal_dom_sf"/>
</dbReference>
<dbReference type="Gene3D" id="4.10.40.20">
    <property type="match status" value="1"/>
</dbReference>
<dbReference type="SMART" id="SM00408">
    <property type="entry name" value="IGc2"/>
    <property type="match status" value="1"/>
</dbReference>
<dbReference type="Gene3D" id="2.60.40.10">
    <property type="entry name" value="Immunoglobulins"/>
    <property type="match status" value="1"/>
</dbReference>
<dbReference type="InterPro" id="IPR011390">
    <property type="entry name" value="IGFBP_rP_mac25"/>
</dbReference>
<dbReference type="GO" id="GO:0009966">
    <property type="term" value="P:regulation of signal transduction"/>
    <property type="evidence" value="ECO:0007669"/>
    <property type="project" value="TreeGrafter"/>
</dbReference>
<dbReference type="InterPro" id="IPR003598">
    <property type="entry name" value="Ig_sub2"/>
</dbReference>
<evidence type="ECO:0000256" key="6">
    <source>
        <dbReference type="SAM" id="SignalP"/>
    </source>
</evidence>
<dbReference type="InterPro" id="IPR013098">
    <property type="entry name" value="Ig_I-set"/>
</dbReference>